<dbReference type="Proteomes" id="UP000468388">
    <property type="component" value="Unassembled WGS sequence"/>
</dbReference>
<dbReference type="OrthoDB" id="535891at2"/>
<dbReference type="Pfam" id="PF20248">
    <property type="entry name" value="DUF6603"/>
    <property type="match status" value="1"/>
</dbReference>
<keyword evidence="4" id="KW-1185">Reference proteome</keyword>
<comment type="caution">
    <text evidence="3">The sequence shown here is derived from an EMBL/GenBank/DDBJ whole genome shotgun (WGS) entry which is preliminary data.</text>
</comment>
<evidence type="ECO:0000313" key="4">
    <source>
        <dbReference type="Proteomes" id="UP000468388"/>
    </source>
</evidence>
<evidence type="ECO:0000256" key="1">
    <source>
        <dbReference type="SAM" id="Phobius"/>
    </source>
</evidence>
<accession>A0A6N8JIW5</accession>
<dbReference type="EMBL" id="WRXO01000017">
    <property type="protein sequence ID" value="MVT45175.1"/>
    <property type="molecule type" value="Genomic_DNA"/>
</dbReference>
<organism evidence="3 4">
    <name type="scientific">Chitinophaga oryziterrae</name>
    <dbReference type="NCBI Taxonomy" id="1031224"/>
    <lineage>
        <taxon>Bacteria</taxon>
        <taxon>Pseudomonadati</taxon>
        <taxon>Bacteroidota</taxon>
        <taxon>Chitinophagia</taxon>
        <taxon>Chitinophagales</taxon>
        <taxon>Chitinophagaceae</taxon>
        <taxon>Chitinophaga</taxon>
    </lineage>
</organism>
<keyword evidence="1" id="KW-1133">Transmembrane helix</keyword>
<gene>
    <name evidence="3" type="ORF">GO495_31595</name>
</gene>
<dbReference type="RefSeq" id="WP_157303960.1">
    <property type="nucleotide sequence ID" value="NZ_BAAAZB010000027.1"/>
</dbReference>
<reference evidence="3 4" key="1">
    <citation type="submission" date="2019-12" db="EMBL/GenBank/DDBJ databases">
        <title>The draft genomic sequence of strain Chitinophaga oryziterrae JCM 16595.</title>
        <authorList>
            <person name="Zhang X."/>
        </authorList>
    </citation>
    <scope>NUCLEOTIDE SEQUENCE [LARGE SCALE GENOMIC DNA]</scope>
    <source>
        <strain evidence="3 4">JCM 16595</strain>
    </source>
</reference>
<feature type="transmembrane region" description="Helical" evidence="1">
    <location>
        <begin position="555"/>
        <end position="586"/>
    </location>
</feature>
<protein>
    <recommendedName>
        <fullName evidence="2">DUF6603 domain-containing protein</fullName>
    </recommendedName>
</protein>
<sequence>MAGKDTIVRIATSLAKALGGGASFFDDFSTQSLGLKLPDAVLQTSAVTSAQKQGSFAANALTKAATDLETAVAADDTAAIIKAIFDLGQNLVAYFSAIGNLVSAVSGSINAGTIPDSNDRAAATALIAILGKKIADGIIISAIEGSVPQVMFGLKILGLAEWQFTPADTGNNLSNAYVKKGLYLERIKGLINDPAKHFKDYVKWGDPSFDPTNSFNTLLDFFDAEDAVVVGVVDGDPYFQYGNFRVRRLSGGLQFEFKLSFTESVGARINLNDQWGIGFSAHFGLDGQIALKVAPPLNFELTPPGADVSGDIKLFLDRNESARPFDIIGNNGLINLSATNVAAGVGLSASWDIGKHAAIVEPMIFAEITGATLRIGSADGDGFIAKLLASADIEGNFDLGLEWLASKGLRVKASGGIEIALPIHKQLGPLEIDTIYLALKILTDGTLSLEASAGFKAMLGPLSAAVERIGAKIDFSFSDSNSDKFGMFNVTPGFKPPNGVGLAVDAGVVKGGGYLFLDYDKGEYAGALELTFSEIVSLKAIGIINTKMPDGTPGFSLLIIISAEFGTGIQLGFGFVLLGVGGLLGLNRRMNLQPLAEGVRSGAVNGIMFPTNIVENAPRIISDLRTFFPVEEGKFLIGPMAKLGWGTPALVTVSLGIIIEIPGNIAILGILKIALPTDEAAILKLQINFIGAIEFDKSRLWFFASLYDSRILFITLEGEMGLLVAWGSDGNFVVSVGGFHPAFNPPPLPFPSPARLSLNVLNEDWGRIRVMAYFAVTSNTVQFGARAELYFGFSALNIDGHIAFDALFQFSPFYFIISLSASLSVKVFGIGLLSVRVEMSLEGPTPYRAKGTGSISLLFFDVDVDFDFTWGETQNTVLPPIAVMPLLKAEFDKLVNWKAQLPAGNNILVSLRTIDAAAELVLHPVGTLQVSQRYVPLGLTLNKVGTQKPSDATIFTVSATGLNKKNDVQEAFAMAQFQDMDNATKLSRPSFEKENGGLELSVAGHSVASGKAVKRIVRYELIVIDTNYKRFLRRFFNFFSGALFNHFLKGNAVAKSSLSMKSSKQLQPFDEKVQVVQGGYAVASVMNNKAVATFASEAQAREYMQQQSANLQETLHVIPQHELNTAA</sequence>
<proteinExistence type="predicted"/>
<keyword evidence="1" id="KW-0472">Membrane</keyword>
<dbReference type="AlphaFoldDB" id="A0A6N8JIW5"/>
<evidence type="ECO:0000259" key="2">
    <source>
        <dbReference type="Pfam" id="PF20248"/>
    </source>
</evidence>
<dbReference type="InterPro" id="IPR046538">
    <property type="entry name" value="DUF6603"/>
</dbReference>
<feature type="domain" description="DUF6603" evidence="2">
    <location>
        <begin position="423"/>
        <end position="983"/>
    </location>
</feature>
<keyword evidence="1" id="KW-0812">Transmembrane</keyword>
<name>A0A6N8JIW5_9BACT</name>
<evidence type="ECO:0000313" key="3">
    <source>
        <dbReference type="EMBL" id="MVT45175.1"/>
    </source>
</evidence>